<accession>A0A1H8DVW6</accession>
<dbReference type="OrthoDB" id="3542392at2"/>
<feature type="region of interest" description="Disordered" evidence="1">
    <location>
        <begin position="1"/>
        <end position="22"/>
    </location>
</feature>
<dbReference type="AlphaFoldDB" id="A0A1H8DVW6"/>
<dbReference type="RefSeq" id="WP_091104623.1">
    <property type="nucleotide sequence ID" value="NZ_FOBF01000022.1"/>
</dbReference>
<reference evidence="2 3" key="1">
    <citation type="submission" date="2016-10" db="EMBL/GenBank/DDBJ databases">
        <authorList>
            <person name="de Groot N.N."/>
        </authorList>
    </citation>
    <scope>NUCLEOTIDE SEQUENCE [LARGE SCALE GENOMIC DNA]</scope>
    <source>
        <strain evidence="2 3">DSM 43357</strain>
    </source>
</reference>
<name>A0A1H8DVW6_9ACTN</name>
<dbReference type="Proteomes" id="UP000198953">
    <property type="component" value="Unassembled WGS sequence"/>
</dbReference>
<sequence>MTSRNEDQGRAGQEPGAGAGGSTGYALLNDLRGAFRRFYVWRDAQGGWRARPLPKPTIDEIAFGVLPELAAETPLELAFVCTWQRSRRNVHRYLQKYALERPCRGS</sequence>
<gene>
    <name evidence="2" type="ORF">SAMN05660976_06822</name>
</gene>
<dbReference type="STRING" id="46177.SAMN05660976_06822"/>
<keyword evidence="3" id="KW-1185">Reference proteome</keyword>
<evidence type="ECO:0000256" key="1">
    <source>
        <dbReference type="SAM" id="MobiDB-lite"/>
    </source>
</evidence>
<organism evidence="2 3">
    <name type="scientific">Nonomuraea pusilla</name>
    <dbReference type="NCBI Taxonomy" id="46177"/>
    <lineage>
        <taxon>Bacteria</taxon>
        <taxon>Bacillati</taxon>
        <taxon>Actinomycetota</taxon>
        <taxon>Actinomycetes</taxon>
        <taxon>Streptosporangiales</taxon>
        <taxon>Streptosporangiaceae</taxon>
        <taxon>Nonomuraea</taxon>
    </lineage>
</organism>
<proteinExistence type="predicted"/>
<evidence type="ECO:0000313" key="2">
    <source>
        <dbReference type="EMBL" id="SEN11315.1"/>
    </source>
</evidence>
<evidence type="ECO:0000313" key="3">
    <source>
        <dbReference type="Proteomes" id="UP000198953"/>
    </source>
</evidence>
<dbReference type="EMBL" id="FOBF01000022">
    <property type="protein sequence ID" value="SEN11315.1"/>
    <property type="molecule type" value="Genomic_DNA"/>
</dbReference>
<protein>
    <submittedName>
        <fullName evidence="2">Uncharacterized protein</fullName>
    </submittedName>
</protein>